<dbReference type="InterPro" id="IPR051050">
    <property type="entry name" value="Lipid_II_flippase_MurJ/MviN"/>
</dbReference>
<dbReference type="Proteomes" id="UP000510844">
    <property type="component" value="Chromosome"/>
</dbReference>
<keyword evidence="3 9" id="KW-0812">Transmembrane</keyword>
<feature type="transmembrane region" description="Helical" evidence="9">
    <location>
        <begin position="60"/>
        <end position="82"/>
    </location>
</feature>
<feature type="transmembrane region" description="Helical" evidence="9">
    <location>
        <begin position="89"/>
        <end position="116"/>
    </location>
</feature>
<evidence type="ECO:0000256" key="7">
    <source>
        <dbReference type="ARBA" id="ARBA00023136"/>
    </source>
</evidence>
<organism evidence="10 11">
    <name type="scientific">Micromonospora robiginosa</name>
    <dbReference type="NCBI Taxonomy" id="2749844"/>
    <lineage>
        <taxon>Bacteria</taxon>
        <taxon>Bacillati</taxon>
        <taxon>Actinomycetota</taxon>
        <taxon>Actinomycetes</taxon>
        <taxon>Micromonosporales</taxon>
        <taxon>Micromonosporaceae</taxon>
        <taxon>Micromonospora</taxon>
    </lineage>
</organism>
<evidence type="ECO:0000313" key="11">
    <source>
        <dbReference type="Proteomes" id="UP000510844"/>
    </source>
</evidence>
<evidence type="ECO:0000256" key="3">
    <source>
        <dbReference type="ARBA" id="ARBA00022692"/>
    </source>
</evidence>
<dbReference type="KEGG" id="mfeu:H1D33_18105"/>
<feature type="transmembrane region" description="Helical" evidence="9">
    <location>
        <begin position="6"/>
        <end position="25"/>
    </location>
</feature>
<keyword evidence="11" id="KW-1185">Reference proteome</keyword>
<accession>A0A7L6B019</accession>
<feature type="transmembrane region" description="Helical" evidence="9">
    <location>
        <begin position="425"/>
        <end position="447"/>
    </location>
</feature>
<feature type="region of interest" description="Disordered" evidence="8">
    <location>
        <begin position="538"/>
        <end position="565"/>
    </location>
</feature>
<feature type="transmembrane region" description="Helical" evidence="9">
    <location>
        <begin position="136"/>
        <end position="158"/>
    </location>
</feature>
<comment type="subcellular location">
    <subcellularLocation>
        <location evidence="1">Cell membrane</location>
        <topology evidence="1">Multi-pass membrane protein</topology>
    </subcellularLocation>
</comment>
<evidence type="ECO:0000256" key="4">
    <source>
        <dbReference type="ARBA" id="ARBA00022960"/>
    </source>
</evidence>
<dbReference type="PRINTS" id="PR01806">
    <property type="entry name" value="VIRFACTRMVIN"/>
</dbReference>
<evidence type="ECO:0000256" key="1">
    <source>
        <dbReference type="ARBA" id="ARBA00004651"/>
    </source>
</evidence>
<dbReference type="PANTHER" id="PTHR47019:SF1">
    <property type="entry name" value="LIPID II FLIPPASE MURJ"/>
    <property type="match status" value="1"/>
</dbReference>
<evidence type="ECO:0000313" key="10">
    <source>
        <dbReference type="EMBL" id="QLQ35312.1"/>
    </source>
</evidence>
<dbReference type="PANTHER" id="PTHR47019">
    <property type="entry name" value="LIPID II FLIPPASE MURJ"/>
    <property type="match status" value="1"/>
</dbReference>
<dbReference type="GO" id="GO:0009252">
    <property type="term" value="P:peptidoglycan biosynthetic process"/>
    <property type="evidence" value="ECO:0007669"/>
    <property type="project" value="UniProtKB-KW"/>
</dbReference>
<keyword evidence="5" id="KW-0573">Peptidoglycan synthesis</keyword>
<dbReference type="RefSeq" id="WP_181567846.1">
    <property type="nucleotide sequence ID" value="NZ_CP059322.2"/>
</dbReference>
<evidence type="ECO:0000256" key="6">
    <source>
        <dbReference type="ARBA" id="ARBA00022989"/>
    </source>
</evidence>
<feature type="transmembrane region" description="Helical" evidence="9">
    <location>
        <begin position="332"/>
        <end position="355"/>
    </location>
</feature>
<keyword evidence="2" id="KW-1003">Cell membrane</keyword>
<dbReference type="GO" id="GO:0015648">
    <property type="term" value="F:lipid-linked peptidoglycan transporter activity"/>
    <property type="evidence" value="ECO:0007669"/>
    <property type="project" value="TreeGrafter"/>
</dbReference>
<gene>
    <name evidence="10" type="ORF">H1D33_18105</name>
</gene>
<dbReference type="GO" id="GO:0005886">
    <property type="term" value="C:plasma membrane"/>
    <property type="evidence" value="ECO:0007669"/>
    <property type="project" value="UniProtKB-SubCell"/>
</dbReference>
<feature type="transmembrane region" description="Helical" evidence="9">
    <location>
        <begin position="459"/>
        <end position="485"/>
    </location>
</feature>
<dbReference type="GO" id="GO:0008360">
    <property type="term" value="P:regulation of cell shape"/>
    <property type="evidence" value="ECO:0007669"/>
    <property type="project" value="UniProtKB-KW"/>
</dbReference>
<dbReference type="GO" id="GO:0034204">
    <property type="term" value="P:lipid translocation"/>
    <property type="evidence" value="ECO:0007669"/>
    <property type="project" value="TreeGrafter"/>
</dbReference>
<evidence type="ECO:0000256" key="5">
    <source>
        <dbReference type="ARBA" id="ARBA00022984"/>
    </source>
</evidence>
<proteinExistence type="predicted"/>
<feature type="transmembrane region" description="Helical" evidence="9">
    <location>
        <begin position="289"/>
        <end position="312"/>
    </location>
</feature>
<name>A0A7L6B019_9ACTN</name>
<reference evidence="11" key="1">
    <citation type="submission" date="2020-07" db="EMBL/GenBank/DDBJ databases">
        <title>A new Micromonospora strain with potent antibiotic activity isolated from the microbiome of a mid-Atlantic deep-sea sponge.</title>
        <authorList>
            <person name="Back C.R."/>
            <person name="Stennett H.L."/>
            <person name="Williams S.E."/>
            <person name="Wang L."/>
            <person name="Ojeda Gomez J."/>
            <person name="Abdulle O.M."/>
            <person name="Duffy T."/>
            <person name="Hendry K.R."/>
            <person name="Powell D."/>
            <person name="Stach J.E."/>
            <person name="Essex-Lopresti A.E."/>
            <person name="Willis C.L."/>
            <person name="Curnow P."/>
            <person name="Race P.R."/>
        </authorList>
    </citation>
    <scope>NUCLEOTIDE SEQUENCE [LARGE SCALE GENOMIC DNA]</scope>
    <source>
        <strain evidence="11">28ISP2-46</strain>
    </source>
</reference>
<evidence type="ECO:0000256" key="9">
    <source>
        <dbReference type="SAM" id="Phobius"/>
    </source>
</evidence>
<keyword evidence="7 9" id="KW-0472">Membrane</keyword>
<protein>
    <submittedName>
        <fullName evidence="10">Lipid II flippase MurJ</fullName>
    </submittedName>
</protein>
<feature type="transmembrane region" description="Helical" evidence="9">
    <location>
        <begin position="206"/>
        <end position="226"/>
    </location>
</feature>
<dbReference type="Pfam" id="PF03023">
    <property type="entry name" value="MurJ"/>
    <property type="match status" value="1"/>
</dbReference>
<evidence type="ECO:0000256" key="8">
    <source>
        <dbReference type="SAM" id="MobiDB-lite"/>
    </source>
</evidence>
<evidence type="ECO:0000256" key="2">
    <source>
        <dbReference type="ARBA" id="ARBA00022475"/>
    </source>
</evidence>
<sequence>MTKPAPLAAAGRVAGAAALIAVLTVVSRLAGFGRTAVFTWTLSTSDLGGAYLVANYVPNFIFEIVAGGALASLVVPLLAGAVEAGDRRAVAATTGALLTWTLSLLVPLAVLVAVFADPLMGLLGHGLSEAQQASGARMLRLFAPQLPLYGVGIVLTGVLQAHRRFAWPVIAPLLSSVTVIAVYLSFTAVEGLGATIGEAGRAGELLLAGGTTLGVVVLSLSLLIPLRRLRLRPRPGYRFPADARARVGGLVVAGVVTVAAQQIALAVTLNQVTYGRTADVVVYNLAQTVYFLPWAVLAVPLAIAAYPTLVAARASGDERAYRDTLAPAVRGVVLFSLLGAAALVGVAIPVGHFFFADPVAARTAAAGIAGFAPGLLGYGLFAVLTRALYARGETRSAAVATALGWLSVPVLAILLGQVLPLADRVLAVTLATSAGMVLLGALLVAAVRRAAGPRALAGLGRAAAAGLLAAVVAAAGGAATAGGLAGATGGTPTTFEALAQGMLSGVVVGVLFLAVAWLTDARDLRPLLAAVTRRLRRRRAAGPADGPSAGQHPGDRGDGKETVSS</sequence>
<feature type="transmembrane region" description="Helical" evidence="9">
    <location>
        <begin position="165"/>
        <end position="186"/>
    </location>
</feature>
<keyword evidence="4" id="KW-0133">Cell shape</keyword>
<feature type="transmembrane region" description="Helical" evidence="9">
    <location>
        <begin position="361"/>
        <end position="385"/>
    </location>
</feature>
<feature type="transmembrane region" description="Helical" evidence="9">
    <location>
        <begin position="497"/>
        <end position="518"/>
    </location>
</feature>
<keyword evidence="6 9" id="KW-1133">Transmembrane helix</keyword>
<feature type="transmembrane region" description="Helical" evidence="9">
    <location>
        <begin position="247"/>
        <end position="269"/>
    </location>
</feature>
<dbReference type="AlphaFoldDB" id="A0A7L6B019"/>
<feature type="transmembrane region" description="Helical" evidence="9">
    <location>
        <begin position="397"/>
        <end position="419"/>
    </location>
</feature>
<feature type="compositionally biased region" description="Basic and acidic residues" evidence="8">
    <location>
        <begin position="553"/>
        <end position="565"/>
    </location>
</feature>
<reference evidence="10 11" key="2">
    <citation type="journal article" date="2021" name="Mar. Drugs">
        <title>A New Micromonospora Strain with Antibiotic Activity Isolated from the Microbiome of a Mid-Atlantic Deep-Sea Sponge.</title>
        <authorList>
            <person name="Back C.R."/>
            <person name="Stennett H.L."/>
            <person name="Williams S.E."/>
            <person name="Wang L."/>
            <person name="Ojeda Gomez J."/>
            <person name="Abdulle O.M."/>
            <person name="Duffy T."/>
            <person name="Neal C."/>
            <person name="Mantell J."/>
            <person name="Jepson M.A."/>
            <person name="Hendry K.R."/>
            <person name="Powell D."/>
            <person name="Stach J.E.M."/>
            <person name="Essex-Lopresti A.E."/>
            <person name="Willis C.L."/>
            <person name="Curnow P."/>
            <person name="Race P.R."/>
        </authorList>
    </citation>
    <scope>NUCLEOTIDE SEQUENCE [LARGE SCALE GENOMIC DNA]</scope>
    <source>
        <strain evidence="10 11">28ISP2-46</strain>
    </source>
</reference>
<dbReference type="EMBL" id="CP059322">
    <property type="protein sequence ID" value="QLQ35312.1"/>
    <property type="molecule type" value="Genomic_DNA"/>
</dbReference>
<dbReference type="InterPro" id="IPR004268">
    <property type="entry name" value="MurJ"/>
</dbReference>